<dbReference type="STRING" id="685588.A0A067TM35"/>
<dbReference type="Gene3D" id="3.40.50.300">
    <property type="entry name" value="P-loop containing nucleotide triphosphate hydrolases"/>
    <property type="match status" value="2"/>
</dbReference>
<organism evidence="7 8">
    <name type="scientific">Galerina marginata (strain CBS 339.88)</name>
    <dbReference type="NCBI Taxonomy" id="685588"/>
    <lineage>
        <taxon>Eukaryota</taxon>
        <taxon>Fungi</taxon>
        <taxon>Dikarya</taxon>
        <taxon>Basidiomycota</taxon>
        <taxon>Agaricomycotina</taxon>
        <taxon>Agaricomycetes</taxon>
        <taxon>Agaricomycetidae</taxon>
        <taxon>Agaricales</taxon>
        <taxon>Agaricineae</taxon>
        <taxon>Strophariaceae</taxon>
        <taxon>Galerina</taxon>
    </lineage>
</organism>
<dbReference type="GO" id="GO:0000724">
    <property type="term" value="P:double-strand break repair via homologous recombination"/>
    <property type="evidence" value="ECO:0007669"/>
    <property type="project" value="TreeGrafter"/>
</dbReference>
<feature type="coiled-coil region" evidence="4">
    <location>
        <begin position="735"/>
        <end position="804"/>
    </location>
</feature>
<evidence type="ECO:0000256" key="2">
    <source>
        <dbReference type="ARBA" id="ARBA00018687"/>
    </source>
</evidence>
<evidence type="ECO:0000313" key="7">
    <source>
        <dbReference type="EMBL" id="KDR84246.1"/>
    </source>
</evidence>
<reference evidence="8" key="1">
    <citation type="journal article" date="2014" name="Proc. Natl. Acad. Sci. U.S.A.">
        <title>Extensive sampling of basidiomycete genomes demonstrates inadequacy of the white-rot/brown-rot paradigm for wood decay fungi.</title>
        <authorList>
            <person name="Riley R."/>
            <person name="Salamov A.A."/>
            <person name="Brown D.W."/>
            <person name="Nagy L.G."/>
            <person name="Floudas D."/>
            <person name="Held B.W."/>
            <person name="Levasseur A."/>
            <person name="Lombard V."/>
            <person name="Morin E."/>
            <person name="Otillar R."/>
            <person name="Lindquist E.A."/>
            <person name="Sun H."/>
            <person name="LaButti K.M."/>
            <person name="Schmutz J."/>
            <person name="Jabbour D."/>
            <person name="Luo H."/>
            <person name="Baker S.E."/>
            <person name="Pisabarro A.G."/>
            <person name="Walton J.D."/>
            <person name="Blanchette R.A."/>
            <person name="Henrissat B."/>
            <person name="Martin F."/>
            <person name="Cullen D."/>
            <person name="Hibbett D.S."/>
            <person name="Grigoriev I.V."/>
        </authorList>
    </citation>
    <scope>NUCLEOTIDE SEQUENCE [LARGE SCALE GENOMIC DNA]</scope>
    <source>
        <strain evidence="8">CBS 339.88</strain>
    </source>
</reference>
<sequence length="1199" mass="136825">MPRRATTPGSSENPRVKQEKTKVKEEKDKGKRRAHVEEEEEQHDEDQDAEGEEEDAPGEPDNEEEDEEAESGSPRGSKRRRTNGEGDSAPSGSGSQQQPRGKVKTLPRGDDGYIPGSIVRIQLHNFVTYDYVQFFPGPYLNMIVGPNGTGKSSIACAIALGLNFPPALLGRATDLNSYVKNGESAGYIEIELKGPKGRNNLVIRRSLKSDSKSSSFMLNGSAATGNEIKSKVSELNVQVGNLCSFLPQDRVSEFAAMSPQQLLRETQRAAGDENLTKWHDTLISAGQELRGVQQTIKDEENSLQQMKDRNQGIERDVQRYKERKKIEHAIALLEVLVPVAEYRESREKFVEVKALQRKLHANVQKLKDKNAPAHDLLKQFEHDFKRADSAREALKKSTQVKFKELTSKNRASDDLETESNSIVEQLTTLKAEDRNRQKAIKSLQNEIAKLEEDLAKPPPEDLADEEELINEAKQINLEKQAYSKDRSEVDAQRKALVDKKVEAEYTLKQREAELKQEDNADNQKLNSMSRWDKATFQAIKWLRANRNLFKMEVFETPFMRVTVKDKNFTNAVEACFGSHLKTFVTQCQEDCDTLNKHINDDQIFGKGMKITTWFRAHQDNLVPPPMSDEEMQGMGFNGYAINYLEFPEGMRWFLMRELNLHRTAIALKNIDVNRAMELVSRPIPRLHPGGATFISGSTMNIVTRSRYGQKAIGNMTRDLQAARNLTTPTIDPAVKNRIEESMREARQDIEMAEQGLIPFRKAYTELDEQEAVITKKIASVKKRREAIKKEAARIQSAKSKLESKKGALEGHLKKPPVDEQRMQLKKKLKVTARKRYVHALAYTNIVHEIIQEQKQCTLVGIRYLQVAANKAALQALCDRKDQKYQSTLLEYTKANELFQRIKAESREILTRSRDIVENSSDEVKDEYAELEKVRMQYDKEVKEAKENGLPPPDDSEIDKRSVEDLQAELETQRANLEMNLNTNPGVVEQYEKRKRDIEQLERTLEERKKREEKIAKDIKSARDNWHPALQSLVTSIGEKFSAAFDRIGCAGEIRINENEDYEKWAIDILVKFRDNEKLQLLTAHRQSGGERSLTTILYLMSLTEEARAPFSLVDEINQGMDQRAERVVHNSMVNVTCQAESAQYFLITPKLLPDLEYHERMKILCVNNGEWLPEVRGIGRMSDMIDVWEARRRGGRGAL</sequence>
<feature type="domain" description="RecF/RecN/SMC N-terminal" evidence="6">
    <location>
        <begin position="118"/>
        <end position="1148"/>
    </location>
</feature>
<dbReference type="SUPFAM" id="SSF52540">
    <property type="entry name" value="P-loop containing nucleoside triphosphate hydrolases"/>
    <property type="match status" value="1"/>
</dbReference>
<dbReference type="PANTHER" id="PTHR45916:SF1">
    <property type="entry name" value="STRUCTURAL MAINTENANCE OF CHROMOSOMES PROTEIN 5"/>
    <property type="match status" value="1"/>
</dbReference>
<feature type="coiled-coil region" evidence="4">
    <location>
        <begin position="913"/>
        <end position="1017"/>
    </location>
</feature>
<dbReference type="GO" id="GO:0030915">
    <property type="term" value="C:Smc5-Smc6 complex"/>
    <property type="evidence" value="ECO:0007669"/>
    <property type="project" value="TreeGrafter"/>
</dbReference>
<dbReference type="GO" id="GO:0003697">
    <property type="term" value="F:single-stranded DNA binding"/>
    <property type="evidence" value="ECO:0007669"/>
    <property type="project" value="TreeGrafter"/>
</dbReference>
<protein>
    <recommendedName>
        <fullName evidence="2">Structural maintenance of chromosomes protein 5</fullName>
    </recommendedName>
</protein>
<proteinExistence type="inferred from homology"/>
<feature type="coiled-coil region" evidence="4">
    <location>
        <begin position="289"/>
        <end position="323"/>
    </location>
</feature>
<feature type="compositionally biased region" description="Low complexity" evidence="5">
    <location>
        <begin position="90"/>
        <end position="99"/>
    </location>
</feature>
<evidence type="ECO:0000259" key="6">
    <source>
        <dbReference type="Pfam" id="PF02463"/>
    </source>
</evidence>
<evidence type="ECO:0000256" key="1">
    <source>
        <dbReference type="ARBA" id="ARBA00010171"/>
    </source>
</evidence>
<dbReference type="HOGENOM" id="CLU_004969_2_0_1"/>
<comment type="similarity">
    <text evidence="1">Belongs to the SMC family. SMC5 subfamily.</text>
</comment>
<dbReference type="GO" id="GO:0016887">
    <property type="term" value="F:ATP hydrolysis activity"/>
    <property type="evidence" value="ECO:0007669"/>
    <property type="project" value="InterPro"/>
</dbReference>
<dbReference type="GO" id="GO:0005634">
    <property type="term" value="C:nucleus"/>
    <property type="evidence" value="ECO:0007669"/>
    <property type="project" value="TreeGrafter"/>
</dbReference>
<evidence type="ECO:0000256" key="4">
    <source>
        <dbReference type="SAM" id="Coils"/>
    </source>
</evidence>
<dbReference type="InterPro" id="IPR003395">
    <property type="entry name" value="RecF/RecN/SMC_N"/>
</dbReference>
<dbReference type="AlphaFoldDB" id="A0A067TM35"/>
<keyword evidence="8" id="KW-1185">Reference proteome</keyword>
<dbReference type="PANTHER" id="PTHR45916">
    <property type="entry name" value="STRUCTURAL MAINTENANCE OF CHROMOSOMES PROTEIN 5"/>
    <property type="match status" value="1"/>
</dbReference>
<feature type="compositionally biased region" description="Acidic residues" evidence="5">
    <location>
        <begin position="37"/>
        <end position="70"/>
    </location>
</feature>
<accession>A0A067TM35</accession>
<gene>
    <name evidence="7" type="ORF">GALMADRAFT_703330</name>
</gene>
<name>A0A067TM35_GALM3</name>
<evidence type="ECO:0000313" key="8">
    <source>
        <dbReference type="Proteomes" id="UP000027222"/>
    </source>
</evidence>
<dbReference type="OrthoDB" id="10254973at2759"/>
<feature type="region of interest" description="Disordered" evidence="5">
    <location>
        <begin position="1"/>
        <end position="111"/>
    </location>
</feature>
<dbReference type="Pfam" id="PF02463">
    <property type="entry name" value="SMC_N"/>
    <property type="match status" value="1"/>
</dbReference>
<dbReference type="Proteomes" id="UP000027222">
    <property type="component" value="Unassembled WGS sequence"/>
</dbReference>
<feature type="coiled-coil region" evidence="4">
    <location>
        <begin position="433"/>
        <end position="485"/>
    </location>
</feature>
<dbReference type="InterPro" id="IPR027417">
    <property type="entry name" value="P-loop_NTPase"/>
</dbReference>
<dbReference type="EMBL" id="KL142368">
    <property type="protein sequence ID" value="KDR84246.1"/>
    <property type="molecule type" value="Genomic_DNA"/>
</dbReference>
<evidence type="ECO:0000256" key="5">
    <source>
        <dbReference type="SAM" id="MobiDB-lite"/>
    </source>
</evidence>
<evidence type="ECO:0000256" key="3">
    <source>
        <dbReference type="ARBA" id="ARBA00023054"/>
    </source>
</evidence>
<keyword evidence="3 4" id="KW-0175">Coiled coil</keyword>
<feature type="compositionally biased region" description="Basic and acidic residues" evidence="5">
    <location>
        <begin position="14"/>
        <end position="29"/>
    </location>
</feature>